<name>M3VB96_GORML</name>
<protein>
    <recommendedName>
        <fullName evidence="10">LppP/LprE family lipoprotein</fullName>
    </recommendedName>
</protein>
<dbReference type="PROSITE" id="PS51257">
    <property type="entry name" value="PROKAR_LIPOPROTEIN"/>
    <property type="match status" value="1"/>
</dbReference>
<evidence type="ECO:0000256" key="2">
    <source>
        <dbReference type="ARBA" id="ARBA00022729"/>
    </source>
</evidence>
<evidence type="ECO:0000256" key="6">
    <source>
        <dbReference type="SAM" id="MobiDB-lite"/>
    </source>
</evidence>
<reference evidence="8 9" key="1">
    <citation type="submission" date="2013-02" db="EMBL/GenBank/DDBJ databases">
        <title>Whole genome shotgun sequence of Gordonia malaquae NBRC 108250.</title>
        <authorList>
            <person name="Yoshida I."/>
            <person name="Hosoyama A."/>
            <person name="Tsuchikane K."/>
            <person name="Ando Y."/>
            <person name="Baba S."/>
            <person name="Ohji S."/>
            <person name="Hamada M."/>
            <person name="Tamura T."/>
            <person name="Yamazoe A."/>
            <person name="Yamazaki S."/>
            <person name="Fujita N."/>
        </authorList>
    </citation>
    <scope>NUCLEOTIDE SEQUENCE [LARGE SCALE GENOMIC DNA]</scope>
    <source>
        <strain evidence="8 9">NBRC 108250</strain>
    </source>
</reference>
<gene>
    <name evidence="8" type="ORF">GM1_013_00110</name>
</gene>
<keyword evidence="3" id="KW-0472">Membrane</keyword>
<evidence type="ECO:0000256" key="4">
    <source>
        <dbReference type="ARBA" id="ARBA00023139"/>
    </source>
</evidence>
<evidence type="ECO:0000256" key="7">
    <source>
        <dbReference type="SAM" id="SignalP"/>
    </source>
</evidence>
<dbReference type="eggNOG" id="ENOG5034AAY">
    <property type="taxonomic scope" value="Bacteria"/>
</dbReference>
<keyword evidence="9" id="KW-1185">Reference proteome</keyword>
<accession>M3VB96</accession>
<feature type="region of interest" description="Disordered" evidence="6">
    <location>
        <begin position="49"/>
        <end position="68"/>
    </location>
</feature>
<comment type="caution">
    <text evidence="8">The sequence shown here is derived from an EMBL/GenBank/DDBJ whole genome shotgun (WGS) entry which is preliminary data.</text>
</comment>
<evidence type="ECO:0008006" key="10">
    <source>
        <dbReference type="Google" id="ProtNLM"/>
    </source>
</evidence>
<dbReference type="AlphaFoldDB" id="M3VB96"/>
<dbReference type="Proteomes" id="UP000035009">
    <property type="component" value="Unassembled WGS sequence"/>
</dbReference>
<keyword evidence="2 7" id="KW-0732">Signal</keyword>
<dbReference type="Pfam" id="PF14041">
    <property type="entry name" value="Lipoprotein_21"/>
    <property type="match status" value="1"/>
</dbReference>
<evidence type="ECO:0000256" key="1">
    <source>
        <dbReference type="ARBA" id="ARBA00022475"/>
    </source>
</evidence>
<keyword evidence="4" id="KW-0564">Palmitate</keyword>
<feature type="signal peptide" evidence="7">
    <location>
        <begin position="1"/>
        <end position="20"/>
    </location>
</feature>
<feature type="chain" id="PRO_5038937012" description="LppP/LprE family lipoprotein" evidence="7">
    <location>
        <begin position="21"/>
        <end position="217"/>
    </location>
</feature>
<proteinExistence type="predicted"/>
<evidence type="ECO:0000256" key="3">
    <source>
        <dbReference type="ARBA" id="ARBA00023136"/>
    </source>
</evidence>
<sequence>MNRRALYVSITAAAMACSLAACNTAQPHTATPSSEVNEPTATISTTATGVDTAPQIASGEPTPNPTAVTTTTQPAAPYGSGHGLCFDLNSRLAKDSMESLGVDSNGGQWQVDGASNHPLSGGCGLDWLKVDGSGFGDATYTSRVLLFQGGAFVGTVEPHEYSYTSIAGDTLESVTVKYRWLRSDDPFCCPQGGPTTVTASVSNGSIVRDGQFPPPVK</sequence>
<keyword evidence="1" id="KW-1003">Cell membrane</keyword>
<evidence type="ECO:0000256" key="5">
    <source>
        <dbReference type="ARBA" id="ARBA00023288"/>
    </source>
</evidence>
<dbReference type="InterPro" id="IPR025971">
    <property type="entry name" value="LppP/LprE"/>
</dbReference>
<keyword evidence="5" id="KW-0449">Lipoprotein</keyword>
<dbReference type="RefSeq" id="WP_008378498.1">
    <property type="nucleotide sequence ID" value="NZ_BAOP01000013.1"/>
</dbReference>
<dbReference type="STRING" id="410332.SAMN04488550_0791"/>
<organism evidence="8 9">
    <name type="scientific">Gordonia malaquae NBRC 108250</name>
    <dbReference type="NCBI Taxonomy" id="1223542"/>
    <lineage>
        <taxon>Bacteria</taxon>
        <taxon>Bacillati</taxon>
        <taxon>Actinomycetota</taxon>
        <taxon>Actinomycetes</taxon>
        <taxon>Mycobacteriales</taxon>
        <taxon>Gordoniaceae</taxon>
        <taxon>Gordonia</taxon>
    </lineage>
</organism>
<evidence type="ECO:0000313" key="9">
    <source>
        <dbReference type="Proteomes" id="UP000035009"/>
    </source>
</evidence>
<evidence type="ECO:0000313" key="8">
    <source>
        <dbReference type="EMBL" id="GAC79878.1"/>
    </source>
</evidence>
<dbReference type="EMBL" id="BAOP01000013">
    <property type="protein sequence ID" value="GAC79878.1"/>
    <property type="molecule type" value="Genomic_DNA"/>
</dbReference>